<proteinExistence type="predicted"/>
<gene>
    <name evidence="1" type="ORF">PDJAM_G00245530</name>
</gene>
<accession>A0ACC5YIC5</accession>
<dbReference type="Proteomes" id="UP000830395">
    <property type="component" value="Chromosome 8"/>
</dbReference>
<dbReference type="EMBL" id="CM040982">
    <property type="protein sequence ID" value="MCJ8735317.1"/>
    <property type="molecule type" value="Genomic_DNA"/>
</dbReference>
<reference evidence="1" key="1">
    <citation type="submission" date="2020-02" db="EMBL/GenBank/DDBJ databases">
        <title>Genome sequencing of the panga catfish, Pangasius djambal.</title>
        <authorList>
            <person name="Wen M."/>
            <person name="Zahm M."/>
            <person name="Roques C."/>
            <person name="Cabau C."/>
            <person name="Klopp C."/>
            <person name="Donnadieu C."/>
            <person name="Jouanno E."/>
            <person name="Avarre J.-C."/>
            <person name="Campet M."/>
            <person name="Ha T."/>
            <person name="Dugue R."/>
            <person name="Lampietro C."/>
            <person name="Louis A."/>
            <person name="Herpin A."/>
            <person name="Echchiki A."/>
            <person name="Berthelot C."/>
            <person name="Parey E."/>
            <person name="Roest-Crollius H."/>
            <person name="Braasch I."/>
            <person name="Postlethwait J.H."/>
            <person name="Bobe J."/>
            <person name="Montfort J."/>
            <person name="Bouchez O."/>
            <person name="Begum T."/>
            <person name="Schartl M."/>
            <person name="Gustiano R."/>
            <person name="Guiguen Y."/>
        </authorList>
    </citation>
    <scope>NUCLEOTIDE SEQUENCE</scope>
    <source>
        <strain evidence="1">Pdj_M5554</strain>
    </source>
</reference>
<keyword evidence="2" id="KW-1185">Reference proteome</keyword>
<name>A0ACC5YIC5_9TELE</name>
<protein>
    <submittedName>
        <fullName evidence="1">Uncharacterized protein</fullName>
    </submittedName>
</protein>
<evidence type="ECO:0000313" key="1">
    <source>
        <dbReference type="EMBL" id="MCJ8735317.1"/>
    </source>
</evidence>
<organism evidence="1 2">
    <name type="scientific">Pangasius djambal</name>
    <dbReference type="NCBI Taxonomy" id="1691987"/>
    <lineage>
        <taxon>Eukaryota</taxon>
        <taxon>Metazoa</taxon>
        <taxon>Chordata</taxon>
        <taxon>Craniata</taxon>
        <taxon>Vertebrata</taxon>
        <taxon>Euteleostomi</taxon>
        <taxon>Actinopterygii</taxon>
        <taxon>Neopterygii</taxon>
        <taxon>Teleostei</taxon>
        <taxon>Ostariophysi</taxon>
        <taxon>Siluriformes</taxon>
        <taxon>Pangasiidae</taxon>
        <taxon>Pangasius</taxon>
    </lineage>
</organism>
<comment type="caution">
    <text evidence="1">The sequence shown here is derived from an EMBL/GenBank/DDBJ whole genome shotgun (WGS) entry which is preliminary data.</text>
</comment>
<sequence length="1269" mass="140514">MSLAEQSQQWYPTSVQVTVLQARKLRVKGKNGTNDAYAIIQVAKDKFSTAVAEKCVDPVWKEEATFDLPLFHRGNAERCTLYIVVMHRALVGMDKLLGQAVINLLDVHDNKARKNTDWHKLLDKNGKADKERGEVLLDIQFMRNNMTASMFDLSMQDKPRSRISKLKDKVRGKKKDGLSDSASAIVPATVSQVLTDSEGEEEESTDSPKLKKSSKFKSLFGSKTNLHRGVSQSMSTLGTLPEKNSSLSSSRSSGLNEESAEGKNKFKFLGHKRNSSTDSKISLGPFSLLNRSKQSTPEQSNLCINGSHVYAEDQETKPSSGSSLSLSGSAKGSIEDLRKYHERKPSSGSTDSFKGLSIPSYKPDSSDREFQVQQRPQEDEEKKHKKTEGRLQELLDEQERKRQQEQDERWRKLEEDERKMQQERERKRQEEEEQQRRKREEEARKAEEQKRQEESRVTERLTSLFGIGRKKEEQISPAAESPKQLEVPASTNPFEEIPLGSDSPNPFIEEKPAEPQKEVRTAFTPVPPSSGFPARTAKVSAVKPRLTLSQKTETDNIDSLASPVPSDIQNSVPASTFSPEASPSSDSFESLDMFSNLHSSMAPPKPQRTFSDSSRGSMENRSGVDDATNLSEKNDRAPQLPSYPGDSFKNEKHLPKNGVQVNPPTSEKSQRPSLPPPDYEALFPKKRHGVMTDTRWEHIIAEVNQRKVNFQDGEKEMSVDGPDEPISNKSSILKERNTSCLNQHHREYQVVSSAPTKGMEPKTALIPPKPANLATTKQQREAKSEQGHTHKQLYSEHGEKTKTDLGRNPGPSGQSQQDTQMKVKGTLNPIPDPTLGQISEPKMEKPKPTARSMKKPSSPAGQSSDVDTTGLPLAKPRQGAPGKEPVIQVQPEQSMLAFTSSASSHVDGKKEGSKTTKSLWENVGFEKGKPTPVNNTDKTVNIPKEQPFTNVTSAPEKIMTEVDPFPSDKLICQDPWALPQETMDQDDLFTGGPKEGIKPEDQRLSSDDFDNIFGSVASKNKMDPFFVPKDEANNFFESVASKNETDLKKSHNSSPSSQKIYSQKKKLAPQPPQKHVMGKDAMDKPVLQEADDVELTVTSLAEPKGGETTEATSKDPFLDPFTSLSSAIPELLAGSASGGKGTLCAWVSPSEVQSGPSQSSGGGVVFTSRRPHPVKPMSPYESQSPGSISSGKDLKIPTIREVAEKSKSVECGPYTQLTQEELITLVVKQQTELSKKDEKILELEDYIDNLLVRVIDENPSILLALNSKV</sequence>
<evidence type="ECO:0000313" key="2">
    <source>
        <dbReference type="Proteomes" id="UP000830395"/>
    </source>
</evidence>